<evidence type="ECO:0000259" key="2">
    <source>
        <dbReference type="PROSITE" id="PS50280"/>
    </source>
</evidence>
<feature type="domain" description="SET" evidence="2">
    <location>
        <begin position="401"/>
        <end position="510"/>
    </location>
</feature>
<evidence type="ECO:0000313" key="3">
    <source>
        <dbReference type="EMBL" id="GMF36575.1"/>
    </source>
</evidence>
<evidence type="ECO:0000256" key="1">
    <source>
        <dbReference type="SAM" id="MobiDB-lite"/>
    </source>
</evidence>
<feature type="region of interest" description="Disordered" evidence="1">
    <location>
        <begin position="213"/>
        <end position="277"/>
    </location>
</feature>
<comment type="caution">
    <text evidence="3">The sequence shown here is derived from an EMBL/GenBank/DDBJ whole genome shotgun (WGS) entry which is preliminary data.</text>
</comment>
<evidence type="ECO:0000313" key="4">
    <source>
        <dbReference type="Proteomes" id="UP001165121"/>
    </source>
</evidence>
<dbReference type="OrthoDB" id="126176at2759"/>
<proteinExistence type="predicted"/>
<dbReference type="PANTHER" id="PTHR45749:SF37">
    <property type="entry name" value="OS05G0311600 PROTEIN"/>
    <property type="match status" value="1"/>
</dbReference>
<feature type="compositionally biased region" description="Polar residues" evidence="1">
    <location>
        <begin position="213"/>
        <end position="223"/>
    </location>
</feature>
<organism evidence="3 4">
    <name type="scientific">Phytophthora fragariaefolia</name>
    <dbReference type="NCBI Taxonomy" id="1490495"/>
    <lineage>
        <taxon>Eukaryota</taxon>
        <taxon>Sar</taxon>
        <taxon>Stramenopiles</taxon>
        <taxon>Oomycota</taxon>
        <taxon>Peronosporomycetes</taxon>
        <taxon>Peronosporales</taxon>
        <taxon>Peronosporaceae</taxon>
        <taxon>Phytophthora</taxon>
    </lineage>
</organism>
<dbReference type="PROSITE" id="PS50280">
    <property type="entry name" value="SET"/>
    <property type="match status" value="1"/>
</dbReference>
<dbReference type="Gene3D" id="2.170.270.10">
    <property type="entry name" value="SET domain"/>
    <property type="match status" value="1"/>
</dbReference>
<keyword evidence="4" id="KW-1185">Reference proteome</keyword>
<protein>
    <submittedName>
        <fullName evidence="3">Unnamed protein product</fullName>
    </submittedName>
</protein>
<dbReference type="Pfam" id="PF00856">
    <property type="entry name" value="SET"/>
    <property type="match status" value="1"/>
</dbReference>
<dbReference type="SMART" id="SM00317">
    <property type="entry name" value="SET"/>
    <property type="match status" value="1"/>
</dbReference>
<dbReference type="InterPro" id="IPR025398">
    <property type="entry name" value="DUF4371"/>
</dbReference>
<dbReference type="Proteomes" id="UP001165121">
    <property type="component" value="Unassembled WGS sequence"/>
</dbReference>
<accession>A0A9W6XDN8</accession>
<name>A0A9W6XDN8_9STRA</name>
<dbReference type="EMBL" id="BSXT01000952">
    <property type="protein sequence ID" value="GMF36575.1"/>
    <property type="molecule type" value="Genomic_DNA"/>
</dbReference>
<dbReference type="CDD" id="cd08161">
    <property type="entry name" value="SET"/>
    <property type="match status" value="1"/>
</dbReference>
<dbReference type="InterPro" id="IPR046341">
    <property type="entry name" value="SET_dom_sf"/>
</dbReference>
<dbReference type="InterPro" id="IPR001214">
    <property type="entry name" value="SET_dom"/>
</dbReference>
<dbReference type="Pfam" id="PF14291">
    <property type="entry name" value="DUF4371"/>
    <property type="match status" value="1"/>
</dbReference>
<dbReference type="PANTHER" id="PTHR45749">
    <property type="match status" value="1"/>
</dbReference>
<dbReference type="AlphaFoldDB" id="A0A9W6XDN8"/>
<gene>
    <name evidence="3" type="ORF">Pfra01_001000700</name>
</gene>
<reference evidence="3" key="1">
    <citation type="submission" date="2023-04" db="EMBL/GenBank/DDBJ databases">
        <title>Phytophthora fragariaefolia NBRC 109709.</title>
        <authorList>
            <person name="Ichikawa N."/>
            <person name="Sato H."/>
            <person name="Tonouchi N."/>
        </authorList>
    </citation>
    <scope>NUCLEOTIDE SEQUENCE</scope>
    <source>
        <strain evidence="3">NBRC 109709</strain>
    </source>
</reference>
<sequence>MDNHVLDFGKQLSTAGNNAKYTSPDAQKQFVQCAATVVRKHIVHNELGDGCFSLLIDEARSAGKTEQMAIVIRFVDQTTGRIKGRFLGTIHVKDTCAVTLFDCITSYLNLLDLQIDRCRGHGYGGAANMSGDFNGLQQRIRKISPHAHFIHCFGHRLNLVLVAVAKKTVSVVECLDTVQAIHTTYNLDPGGGCQEFYLKQRCPCASKSVKMSSVQNAQNSSQESSKDDGGVSNNPWVDGEDVISKLPTEREIRAKSHARKTHFREPTTPKSRKKRYVKMRLARKVGARVGNPAGKLSTELKIQLEKKKPPSKRSAPARTSEEIRALPDNTVVEWPKDIKNMDKIPVDRNIQLDVHVREEPCGCSTPCTISECRNEKEGLVCVAKTCSQDSTMCGRRLKHARGLELRVVKGEICLFTTRTIRKGYVVCPYFGKLCVVNPIEQYTIQFKCTDRKNRVVYLRAGSVGSIGRFINHSCGSNTRIEEWIGTKGPLIAIVACRDIKPDEEITTNYGPNQHFYCYCKHDKCVDKGRQDPLVPKPVESRLRSGK</sequence>
<dbReference type="SUPFAM" id="SSF82199">
    <property type="entry name" value="SET domain"/>
    <property type="match status" value="1"/>
</dbReference>